<reference evidence="2" key="1">
    <citation type="submission" date="2020-10" db="EMBL/GenBank/DDBJ databases">
        <authorList>
            <person name="Gilroy R."/>
        </authorList>
    </citation>
    <scope>NUCLEOTIDE SEQUENCE</scope>
    <source>
        <strain evidence="2">ChiSxjej2B14-8506</strain>
    </source>
</reference>
<dbReference type="AlphaFoldDB" id="A0A9D1LRX8"/>
<dbReference type="Gene3D" id="3.40.50.150">
    <property type="entry name" value="Vaccinia Virus protein VP39"/>
    <property type="match status" value="1"/>
</dbReference>
<dbReference type="CDD" id="cd02440">
    <property type="entry name" value="AdoMet_MTases"/>
    <property type="match status" value="1"/>
</dbReference>
<feature type="domain" description="Methyltransferase type 11" evidence="1">
    <location>
        <begin position="3"/>
        <end position="89"/>
    </location>
</feature>
<dbReference type="SUPFAM" id="SSF53335">
    <property type="entry name" value="S-adenosyl-L-methionine-dependent methyltransferases"/>
    <property type="match status" value="1"/>
</dbReference>
<keyword evidence="2" id="KW-0808">Transferase</keyword>
<proteinExistence type="predicted"/>
<dbReference type="EMBL" id="DVNK01000039">
    <property type="protein sequence ID" value="HIU46901.1"/>
    <property type="molecule type" value="Genomic_DNA"/>
</dbReference>
<evidence type="ECO:0000313" key="2">
    <source>
        <dbReference type="EMBL" id="HIU46901.1"/>
    </source>
</evidence>
<keyword evidence="2" id="KW-0489">Methyltransferase</keyword>
<name>A0A9D1LRX8_9FIRM</name>
<evidence type="ECO:0000313" key="3">
    <source>
        <dbReference type="Proteomes" id="UP000824123"/>
    </source>
</evidence>
<dbReference type="Proteomes" id="UP000824123">
    <property type="component" value="Unassembled WGS sequence"/>
</dbReference>
<evidence type="ECO:0000259" key="1">
    <source>
        <dbReference type="Pfam" id="PF08241"/>
    </source>
</evidence>
<dbReference type="InterPro" id="IPR029063">
    <property type="entry name" value="SAM-dependent_MTases_sf"/>
</dbReference>
<accession>A0A9D1LRX8</accession>
<organism evidence="2 3">
    <name type="scientific">Candidatus Fimadaptatus faecigallinarum</name>
    <dbReference type="NCBI Taxonomy" id="2840814"/>
    <lineage>
        <taxon>Bacteria</taxon>
        <taxon>Bacillati</taxon>
        <taxon>Bacillota</taxon>
        <taxon>Clostridia</taxon>
        <taxon>Eubacteriales</taxon>
        <taxon>Candidatus Fimadaptatus</taxon>
    </lineage>
</organism>
<protein>
    <submittedName>
        <fullName evidence="2">Class I SAM-dependent methyltransferase</fullName>
    </submittedName>
</protein>
<dbReference type="GO" id="GO:0008757">
    <property type="term" value="F:S-adenosylmethionine-dependent methyltransferase activity"/>
    <property type="evidence" value="ECO:0007669"/>
    <property type="project" value="InterPro"/>
</dbReference>
<comment type="caution">
    <text evidence="2">The sequence shown here is derived from an EMBL/GenBank/DDBJ whole genome shotgun (WGS) entry which is preliminary data.</text>
</comment>
<dbReference type="Pfam" id="PF08241">
    <property type="entry name" value="Methyltransf_11"/>
    <property type="match status" value="1"/>
</dbReference>
<reference evidence="2" key="2">
    <citation type="journal article" date="2021" name="PeerJ">
        <title>Extensive microbial diversity within the chicken gut microbiome revealed by metagenomics and culture.</title>
        <authorList>
            <person name="Gilroy R."/>
            <person name="Ravi A."/>
            <person name="Getino M."/>
            <person name="Pursley I."/>
            <person name="Horton D.L."/>
            <person name="Alikhan N.F."/>
            <person name="Baker D."/>
            <person name="Gharbi K."/>
            <person name="Hall N."/>
            <person name="Watson M."/>
            <person name="Adriaenssens E.M."/>
            <person name="Foster-Nyarko E."/>
            <person name="Jarju S."/>
            <person name="Secka A."/>
            <person name="Antonio M."/>
            <person name="Oren A."/>
            <person name="Chaudhuri R.R."/>
            <person name="La Ragione R."/>
            <person name="Hildebrand F."/>
            <person name="Pallen M.J."/>
        </authorList>
    </citation>
    <scope>NUCLEOTIDE SEQUENCE</scope>
    <source>
        <strain evidence="2">ChiSxjej2B14-8506</strain>
    </source>
</reference>
<dbReference type="InterPro" id="IPR013216">
    <property type="entry name" value="Methyltransf_11"/>
</dbReference>
<gene>
    <name evidence="2" type="ORF">IAC59_06545</name>
</gene>
<dbReference type="GO" id="GO:0032259">
    <property type="term" value="P:methylation"/>
    <property type="evidence" value="ECO:0007669"/>
    <property type="project" value="UniProtKB-KW"/>
</dbReference>
<sequence length="191" mass="22263">MAQRLRSTCWARVTSADISPRQLHNARLIADANGWDIEFICADSMTLEGIPDGAFDLVYTSNGVHTWIWDLSAMYRSFARVLRPGGRYIMFDTHPFNRPFDDSTAEIRLCRDYDDTADNNWRVMDIFNALSEQGFDVQRIEEFHAERGAHDLWFYRTLEEARQDGERMFDASYNPWARLPAWLGLSAQKRI</sequence>